<dbReference type="SUPFAM" id="SSF51998">
    <property type="entry name" value="PFL-like glycyl radical enzymes"/>
    <property type="match status" value="1"/>
</dbReference>
<dbReference type="PANTHER" id="PTHR21075">
    <property type="entry name" value="ANAEROBIC RIBONUCLEOSIDE-TRIPHOSPHATE REDUCTASE"/>
    <property type="match status" value="1"/>
</dbReference>
<dbReference type="Pfam" id="PF13597">
    <property type="entry name" value="NRDD"/>
    <property type="match status" value="1"/>
</dbReference>
<dbReference type="GO" id="GO:0004748">
    <property type="term" value="F:ribonucleoside-diphosphate reductase activity, thioredoxin disulfide as acceptor"/>
    <property type="evidence" value="ECO:0007669"/>
    <property type="project" value="TreeGrafter"/>
</dbReference>
<dbReference type="Proteomes" id="UP000029507">
    <property type="component" value="Chromosome"/>
</dbReference>
<dbReference type="PANTHER" id="PTHR21075:SF0">
    <property type="entry name" value="ANAEROBIC RIBONUCLEOSIDE-TRIPHOSPHATE REDUCTASE"/>
    <property type="match status" value="1"/>
</dbReference>
<protein>
    <submittedName>
        <fullName evidence="1">Oxidoreductase</fullName>
    </submittedName>
</protein>
<gene>
    <name evidence="1" type="ORF">PSTEL_02565</name>
</gene>
<dbReference type="GO" id="GO:0008998">
    <property type="term" value="F:ribonucleoside-triphosphate reductase (thioredoxin) activity"/>
    <property type="evidence" value="ECO:0007669"/>
    <property type="project" value="InterPro"/>
</dbReference>
<name>A0A089LPY4_9BACL</name>
<dbReference type="NCBIfam" id="NF011292">
    <property type="entry name" value="PRK14704.1"/>
    <property type="match status" value="1"/>
</dbReference>
<dbReference type="NCBIfam" id="NF005497">
    <property type="entry name" value="PRK07111.1"/>
    <property type="match status" value="1"/>
</dbReference>
<dbReference type="RefSeq" id="WP_038693264.1">
    <property type="nucleotide sequence ID" value="NZ_CP009286.1"/>
</dbReference>
<reference evidence="1 2" key="1">
    <citation type="submission" date="2014-08" db="EMBL/GenBank/DDBJ databases">
        <title>Comparative genomics of the Paenibacillus odorifer group.</title>
        <authorList>
            <person name="den Bakker H.C."/>
            <person name="Tsai Y.-C."/>
            <person name="Martin N."/>
            <person name="Korlach J."/>
            <person name="Wiedmann M."/>
        </authorList>
    </citation>
    <scope>NUCLEOTIDE SEQUENCE [LARGE SCALE GENOMIC DNA]</scope>
    <source>
        <strain evidence="1 2">DSM 14472</strain>
    </source>
</reference>
<dbReference type="GO" id="GO:0006260">
    <property type="term" value="P:DNA replication"/>
    <property type="evidence" value="ECO:0007669"/>
    <property type="project" value="InterPro"/>
</dbReference>
<dbReference type="InterPro" id="IPR012833">
    <property type="entry name" value="NrdD"/>
</dbReference>
<dbReference type="GO" id="GO:0009265">
    <property type="term" value="P:2'-deoxyribonucleotide biosynthetic process"/>
    <property type="evidence" value="ECO:0007669"/>
    <property type="project" value="TreeGrafter"/>
</dbReference>
<dbReference type="OrthoDB" id="9804622at2"/>
<dbReference type="STRING" id="169760.PSTEL_02565"/>
<dbReference type="EMBL" id="CP009286">
    <property type="protein sequence ID" value="AIQ62170.1"/>
    <property type="molecule type" value="Genomic_DNA"/>
</dbReference>
<proteinExistence type="predicted"/>
<dbReference type="KEGG" id="pste:PSTEL_02565"/>
<dbReference type="AlphaFoldDB" id="A0A089LPY4"/>
<evidence type="ECO:0000313" key="1">
    <source>
        <dbReference type="EMBL" id="AIQ62170.1"/>
    </source>
</evidence>
<dbReference type="NCBIfam" id="TIGR02487">
    <property type="entry name" value="NrdD"/>
    <property type="match status" value="1"/>
</dbReference>
<organism evidence="1 2">
    <name type="scientific">Paenibacillus stellifer</name>
    <dbReference type="NCBI Taxonomy" id="169760"/>
    <lineage>
        <taxon>Bacteria</taxon>
        <taxon>Bacillati</taxon>
        <taxon>Bacillota</taxon>
        <taxon>Bacilli</taxon>
        <taxon>Bacillales</taxon>
        <taxon>Paenibacillaceae</taxon>
        <taxon>Paenibacillus</taxon>
    </lineage>
</organism>
<keyword evidence="2" id="KW-1185">Reference proteome</keyword>
<evidence type="ECO:0000313" key="2">
    <source>
        <dbReference type="Proteomes" id="UP000029507"/>
    </source>
</evidence>
<sequence>MTLLEKWQTDGQSVNEELLEEVIGLGRDIIDSRDMDLLRENANLNGESFSGKMSKFGSEYSKWYARSFTMPPHLVKAIKENVVYVHDLDQYVIGTTNCIFIPFDKLLREGFNTGNGSVRPPNSIMTAMALTAIIFQSQQNAQYGGVSGSKLDHDLAPYVAKSFAKLFRKGLNYFEEAADSAELGEITMSRTDLQERYPKVYRFAMKETQAETLQAAESLIHNLNTMSSRAGGQIPFTSINYGTCTTPEGQLVIDSLLTATMNGLGSGETPVFPIQIFKCKKGVNQQPGDPNYELFLKAAECSARRLYPNFANLDAPLNLMYYDPADPDTEFATMGCRTRVLGDRFGRNRCSGKGNLSFNTLNLVRLGIRHGIATGRRLAADEQGFYTDLDHYMEIALEGLLHRFHIQVKQKAKASDFMMREGVWEGGEHLAPDDSVGDLLKHGSLSIGFIGLAECMKAMYGRHHAEDADVYAKGFEIIRHMREFCDRKSEELDLNITLFATPAEGLSGKFTKIDRREHGAIAGVTDREYYTNSFHVPVYYQTGAANKIKLEAAFHDLCNAGAISYVELDGNARSNPAAFVKIIRYALDQDISYFSINHPVDRCSGCGYEGVIGTNCPSCGAHEEEVHMRRLRRVTGYLTGDYQTRFNAAKQAEVRDRVKHL</sequence>
<dbReference type="GO" id="GO:0031250">
    <property type="term" value="C:anaerobic ribonucleoside-triphosphate reductase complex"/>
    <property type="evidence" value="ECO:0007669"/>
    <property type="project" value="TreeGrafter"/>
</dbReference>
<dbReference type="HOGENOM" id="CLU_002707_2_1_9"/>
<accession>A0A089LPY4</accession>
<dbReference type="Gene3D" id="3.20.70.20">
    <property type="match status" value="1"/>
</dbReference>